<evidence type="ECO:0000313" key="3">
    <source>
        <dbReference type="Proteomes" id="UP000662986"/>
    </source>
</evidence>
<dbReference type="RefSeq" id="WP_206003984.1">
    <property type="nucleotide sequence ID" value="NZ_CP070614.1"/>
</dbReference>
<evidence type="ECO:0000313" key="2">
    <source>
        <dbReference type="EMBL" id="QSE87302.1"/>
    </source>
</evidence>
<dbReference type="EMBL" id="CP070614">
    <property type="protein sequence ID" value="QSE87302.1"/>
    <property type="molecule type" value="Genomic_DNA"/>
</dbReference>
<keyword evidence="2" id="KW-0614">Plasmid</keyword>
<reference evidence="2 3" key="2">
    <citation type="journal article" date="2022" name="Arch. Microbiol.">
        <title>Rhodococcus pseudokoreensis sp. nov. isolated from the rhizosphere of young M26 apple rootstocks.</title>
        <authorList>
            <person name="Kampfer P."/>
            <person name="Glaeser S.P."/>
            <person name="Blom J."/>
            <person name="Wolf J."/>
            <person name="Benning S."/>
            <person name="Schloter M."/>
            <person name="Neumann-Schaal M."/>
        </authorList>
    </citation>
    <scope>NUCLEOTIDE SEQUENCE [LARGE SCALE GENOMIC DNA]</scope>
    <source>
        <strain evidence="2 3">R79</strain>
    </source>
</reference>
<gene>
    <name evidence="2" type="ORF">JWS13_01085</name>
</gene>
<feature type="region of interest" description="Disordered" evidence="1">
    <location>
        <begin position="1"/>
        <end position="62"/>
    </location>
</feature>
<name>A0A974VY21_9NOCA</name>
<dbReference type="Proteomes" id="UP000662986">
    <property type="component" value="Plasmid unnamed5"/>
</dbReference>
<evidence type="ECO:0000256" key="1">
    <source>
        <dbReference type="SAM" id="MobiDB-lite"/>
    </source>
</evidence>
<accession>A0A974VY21</accession>
<proteinExistence type="predicted"/>
<organism evidence="2 3">
    <name type="scientific">Rhodococcus pseudokoreensis</name>
    <dbReference type="NCBI Taxonomy" id="2811421"/>
    <lineage>
        <taxon>Bacteria</taxon>
        <taxon>Bacillati</taxon>
        <taxon>Actinomycetota</taxon>
        <taxon>Actinomycetes</taxon>
        <taxon>Mycobacteriales</taxon>
        <taxon>Nocardiaceae</taxon>
        <taxon>Rhodococcus</taxon>
    </lineage>
</organism>
<keyword evidence="3" id="KW-1185">Reference proteome</keyword>
<sequence>MPVDPLAPSVGPRVLASRCARSTASERPAADDGGGDDQPAGRGGAAGANELLSAPDIGLPRW</sequence>
<reference evidence="2 3" key="1">
    <citation type="journal article" date="2021" name="Microbiol. Resour. Announc.">
        <title>Complete Genome Sequences of Two Rhodococcus sp. Strains with Large and Linear Chromosomes, Isolated from Apple Rhizosphere.</title>
        <authorList>
            <person name="Benning S."/>
            <person name="Brugnone N."/>
            <person name="Siani R."/>
            <person name="Kublik S."/>
            <person name="Schloter M."/>
            <person name="Rad V."/>
        </authorList>
    </citation>
    <scope>NUCLEOTIDE SEQUENCE [LARGE SCALE GENOMIC DNA]</scope>
    <source>
        <strain evidence="2 3">R79</strain>
    </source>
</reference>
<geneLocation type="plasmid" evidence="2 3">
    <name>unnamed5</name>
</geneLocation>
<protein>
    <submittedName>
        <fullName evidence="2">Uncharacterized protein</fullName>
    </submittedName>
</protein>